<comment type="caution">
    <text evidence="2">The sequence shown here is derived from an EMBL/GenBank/DDBJ whole genome shotgun (WGS) entry which is preliminary data.</text>
</comment>
<reference evidence="2" key="1">
    <citation type="journal article" date="2020" name="Stud. Mycol.">
        <title>101 Dothideomycetes genomes: a test case for predicting lifestyles and emergence of pathogens.</title>
        <authorList>
            <person name="Haridas S."/>
            <person name="Albert R."/>
            <person name="Binder M."/>
            <person name="Bloem J."/>
            <person name="Labutti K."/>
            <person name="Salamov A."/>
            <person name="Andreopoulos B."/>
            <person name="Baker S."/>
            <person name="Barry K."/>
            <person name="Bills G."/>
            <person name="Bluhm B."/>
            <person name="Cannon C."/>
            <person name="Castanera R."/>
            <person name="Culley D."/>
            <person name="Daum C."/>
            <person name="Ezra D."/>
            <person name="Gonzalez J."/>
            <person name="Henrissat B."/>
            <person name="Kuo A."/>
            <person name="Liang C."/>
            <person name="Lipzen A."/>
            <person name="Lutzoni F."/>
            <person name="Magnuson J."/>
            <person name="Mondo S."/>
            <person name="Nolan M."/>
            <person name="Ohm R."/>
            <person name="Pangilinan J."/>
            <person name="Park H.-J."/>
            <person name="Ramirez L."/>
            <person name="Alfaro M."/>
            <person name="Sun H."/>
            <person name="Tritt A."/>
            <person name="Yoshinaga Y."/>
            <person name="Zwiers L.-H."/>
            <person name="Turgeon B."/>
            <person name="Goodwin S."/>
            <person name="Spatafora J."/>
            <person name="Crous P."/>
            <person name="Grigoriev I."/>
        </authorList>
    </citation>
    <scope>NUCLEOTIDE SEQUENCE</scope>
    <source>
        <strain evidence="2">CBS 125425</strain>
    </source>
</reference>
<feature type="domain" description="Cytosolic endo-beta-N-acetylglucosaminidase TIM barrel" evidence="1">
    <location>
        <begin position="104"/>
        <end position="402"/>
    </location>
</feature>
<dbReference type="EMBL" id="ML996142">
    <property type="protein sequence ID" value="KAF2734863.1"/>
    <property type="molecule type" value="Genomic_DNA"/>
</dbReference>
<protein>
    <recommendedName>
        <fullName evidence="1">Cytosolic endo-beta-N-acetylglucosaminidase TIM barrel domain-containing protein</fullName>
    </recommendedName>
</protein>
<dbReference type="OrthoDB" id="284473at2759"/>
<evidence type="ECO:0000259" key="1">
    <source>
        <dbReference type="Pfam" id="PF03644"/>
    </source>
</evidence>
<dbReference type="Proteomes" id="UP000799444">
    <property type="component" value="Unassembled WGS sequence"/>
</dbReference>
<dbReference type="Gene3D" id="3.20.20.80">
    <property type="entry name" value="Glycosidases"/>
    <property type="match status" value="1"/>
</dbReference>
<gene>
    <name evidence="2" type="ORF">EJ04DRAFT_492658</name>
</gene>
<dbReference type="GO" id="GO:0033925">
    <property type="term" value="F:mannosyl-glycoprotein endo-beta-N-acetylglucosaminidase activity"/>
    <property type="evidence" value="ECO:0007669"/>
    <property type="project" value="UniProtKB-EC"/>
</dbReference>
<evidence type="ECO:0000313" key="3">
    <source>
        <dbReference type="Proteomes" id="UP000799444"/>
    </source>
</evidence>
<accession>A0A9P4V364</accession>
<evidence type="ECO:0000313" key="2">
    <source>
        <dbReference type="EMBL" id="KAF2734863.1"/>
    </source>
</evidence>
<name>A0A9P4V364_9PLEO</name>
<organism evidence="2 3">
    <name type="scientific">Polyplosphaeria fusca</name>
    <dbReference type="NCBI Taxonomy" id="682080"/>
    <lineage>
        <taxon>Eukaryota</taxon>
        <taxon>Fungi</taxon>
        <taxon>Dikarya</taxon>
        <taxon>Ascomycota</taxon>
        <taxon>Pezizomycotina</taxon>
        <taxon>Dothideomycetes</taxon>
        <taxon>Pleosporomycetidae</taxon>
        <taxon>Pleosporales</taxon>
        <taxon>Tetraplosphaeriaceae</taxon>
        <taxon>Polyplosphaeria</taxon>
    </lineage>
</organism>
<sequence>MLSVLRWKDILKPIRDGYRHLFPAPDTGPTPEERAKKRKLDRLKGFAYFDTIKQLEDWTEDTSDPLQRANTPLLPRLQRIKNDSEKRAGVLICHDYSGGYHDYEDIHGNASDEEYYSCEHLQFVDTFIYFSHKLVCVPPPSWTNLLHRNGVKSLGTLLVEPQTKDSERLLRRADSSGGRANFTFPVATQLASIARHYGFDGWLINIEKSFTGGQWDYRNLQVFLEQLRTQMGSEESLNSLTRSNLPFAKTCGNILINYCWTEDSLRDTTLLASTVGLPLGRIFFGVDVWAQNKSSFTHPRVTFPEKGGGGTNTGLAVEKLAEYGLSVGIFAPAWSFEHFPGQGRVVDKHLWHGGVLPSGINCSCGDAIERHPPNRRTITCSAARFPAGSESFFYTDFASAFASTIEDPEPISSRDAIFRSQLSSQAILPIASQTTLNDDRGDTASNALSQRLESLSSGSQLVIEAQRNVALSENEHAVSECHLTIFDVDMPADGSLHCKITYRRVAKEEFAASFYLKYEDRTAILPWSPGRELKVLEADIRSREPSSRLKEFGVTLQSKQLGKERLRIAEVTEVCIAPKHMFSKERMCNIHDVYIRRQGDGETRHWRLFWSYTDEEGEDSQQMSIPYSNITGPFSYFLIIVEGRTLGRAYGLEYVVPDSALKEHTGVAVSIVGVGFDGRHLTTAREELVCSE</sequence>
<proteinExistence type="predicted"/>
<dbReference type="InterPro" id="IPR005201">
    <property type="entry name" value="TIM_ENGase"/>
</dbReference>
<dbReference type="PANTHER" id="PTHR13246:SF1">
    <property type="entry name" value="CYTOSOLIC ENDO-BETA-N-ACETYLGLUCOSAMINIDASE"/>
    <property type="match status" value="1"/>
</dbReference>
<keyword evidence="3" id="KW-1185">Reference proteome</keyword>
<dbReference type="PANTHER" id="PTHR13246">
    <property type="entry name" value="ENDO BETA N-ACETYLGLUCOSAMINIDASE"/>
    <property type="match status" value="1"/>
</dbReference>
<dbReference type="GO" id="GO:0005829">
    <property type="term" value="C:cytosol"/>
    <property type="evidence" value="ECO:0007669"/>
    <property type="project" value="UniProtKB-SubCell"/>
</dbReference>
<dbReference type="Pfam" id="PF03644">
    <property type="entry name" value="Glyco_hydro_85"/>
    <property type="match status" value="1"/>
</dbReference>
<dbReference type="InterPro" id="IPR032979">
    <property type="entry name" value="ENGase"/>
</dbReference>
<dbReference type="AlphaFoldDB" id="A0A9P4V364"/>